<dbReference type="InterPro" id="IPR021944">
    <property type="entry name" value="DUF3560"/>
</dbReference>
<feature type="region of interest" description="Disordered" evidence="1">
    <location>
        <begin position="317"/>
        <end position="349"/>
    </location>
</feature>
<organism evidence="2 3">
    <name type="scientific">Pendulispora brunnea</name>
    <dbReference type="NCBI Taxonomy" id="2905690"/>
    <lineage>
        <taxon>Bacteria</taxon>
        <taxon>Pseudomonadati</taxon>
        <taxon>Myxococcota</taxon>
        <taxon>Myxococcia</taxon>
        <taxon>Myxococcales</taxon>
        <taxon>Sorangiineae</taxon>
        <taxon>Pendulisporaceae</taxon>
        <taxon>Pendulispora</taxon>
    </lineage>
</organism>
<feature type="compositionally biased region" description="Polar residues" evidence="1">
    <location>
        <begin position="323"/>
        <end position="332"/>
    </location>
</feature>
<feature type="region of interest" description="Disordered" evidence="1">
    <location>
        <begin position="1"/>
        <end position="38"/>
    </location>
</feature>
<dbReference type="RefSeq" id="WP_394849671.1">
    <property type="nucleotide sequence ID" value="NZ_CP089982.1"/>
</dbReference>
<proteinExistence type="predicted"/>
<dbReference type="Pfam" id="PF12083">
    <property type="entry name" value="DUF3560"/>
    <property type="match status" value="1"/>
</dbReference>
<evidence type="ECO:0000256" key="1">
    <source>
        <dbReference type="SAM" id="MobiDB-lite"/>
    </source>
</evidence>
<dbReference type="EMBL" id="CP089982">
    <property type="protein sequence ID" value="WXA99041.1"/>
    <property type="molecule type" value="Genomic_DNA"/>
</dbReference>
<dbReference type="Proteomes" id="UP001379533">
    <property type="component" value="Chromosome"/>
</dbReference>
<sequence length="349" mass="38377">MSNNELPQETQSPVATSPHDDRVSAEETSPAVGVDVPAESTVAECVSRETSGAAILNAYERKRAVRIERLRQRADRREAEAQVAHARAHTILDGIPAGQPILVGHHSEKRHRRDLARADNGLRKAYELDKQAKHLRRRADSAEDNRAIFSDDPDALPKLRERVLELERAHALMVKGNRIIRCSTSPVADLRALGFSVHEIARAIAPDPMGNKGFSLSHSSANIRRLRKRIAELEAQAERGPRPPVRGDGAQVEEDDNRVRIYFDAKPDEAMRKRLRREGFIYSPTVGAWQRHASALAWDKALRLVGLDPYSIACQRVDGASAGPSTDASNPNVDAGAASDSADDRGTSE</sequence>
<accession>A0ABZ2KKI4</accession>
<name>A0ABZ2KKI4_9BACT</name>
<reference evidence="2 3" key="1">
    <citation type="submission" date="2021-12" db="EMBL/GenBank/DDBJ databases">
        <title>Discovery of the Pendulisporaceae a myxobacterial family with distinct sporulation behavior and unique specialized metabolism.</title>
        <authorList>
            <person name="Garcia R."/>
            <person name="Popoff A."/>
            <person name="Bader C.D."/>
            <person name="Loehr J."/>
            <person name="Walesch S."/>
            <person name="Walt C."/>
            <person name="Boldt J."/>
            <person name="Bunk B."/>
            <person name="Haeckl F.J.F.P.J."/>
            <person name="Gunesch A.P."/>
            <person name="Birkelbach J."/>
            <person name="Nuebel U."/>
            <person name="Pietschmann T."/>
            <person name="Bach T."/>
            <person name="Mueller R."/>
        </authorList>
    </citation>
    <scope>NUCLEOTIDE SEQUENCE [LARGE SCALE GENOMIC DNA]</scope>
    <source>
        <strain evidence="2 3">MSr12523</strain>
    </source>
</reference>
<protein>
    <submittedName>
        <fullName evidence="2">DUF3560 domain-containing protein</fullName>
    </submittedName>
</protein>
<feature type="region of interest" description="Disordered" evidence="1">
    <location>
        <begin position="234"/>
        <end position="253"/>
    </location>
</feature>
<keyword evidence="3" id="KW-1185">Reference proteome</keyword>
<evidence type="ECO:0000313" key="3">
    <source>
        <dbReference type="Proteomes" id="UP001379533"/>
    </source>
</evidence>
<gene>
    <name evidence="2" type="ORF">LZC95_19740</name>
</gene>
<feature type="compositionally biased region" description="Polar residues" evidence="1">
    <location>
        <begin position="1"/>
        <end position="15"/>
    </location>
</feature>
<evidence type="ECO:0000313" key="2">
    <source>
        <dbReference type="EMBL" id="WXA99041.1"/>
    </source>
</evidence>